<dbReference type="OrthoDB" id="408933at2759"/>
<name>A0A8H6Y8S7_9AGAR</name>
<sequence>MFPTAIARNRFKGRRPLQAFMANKDYYKGNRQAALPGHRTGAPGVHINKRPGYKLLESRVRVFVAPPIDDILASPLKPYVAEGTPVPWKTKNGVFAGMPDAGLTPEHFLKSARKYSAEKALAARERNQKKVEGGKEGETKTDTVAEVIEAAPAPTTAPAPTPAV</sequence>
<feature type="region of interest" description="Disordered" evidence="1">
    <location>
        <begin position="123"/>
        <end position="142"/>
    </location>
</feature>
<dbReference type="EMBL" id="JACAZI010000007">
    <property type="protein sequence ID" value="KAF7356445.1"/>
    <property type="molecule type" value="Genomic_DNA"/>
</dbReference>
<reference evidence="2" key="1">
    <citation type="submission" date="2020-05" db="EMBL/GenBank/DDBJ databases">
        <title>Mycena genomes resolve the evolution of fungal bioluminescence.</title>
        <authorList>
            <person name="Tsai I.J."/>
        </authorList>
    </citation>
    <scope>NUCLEOTIDE SEQUENCE</scope>
    <source>
        <strain evidence="2">CCC161011</strain>
    </source>
</reference>
<evidence type="ECO:0000313" key="3">
    <source>
        <dbReference type="Proteomes" id="UP000620124"/>
    </source>
</evidence>
<accession>A0A8H6Y8S7</accession>
<protein>
    <submittedName>
        <fullName evidence="2">Uncharacterized protein</fullName>
    </submittedName>
</protein>
<evidence type="ECO:0000313" key="2">
    <source>
        <dbReference type="EMBL" id="KAF7356445.1"/>
    </source>
</evidence>
<proteinExistence type="predicted"/>
<dbReference type="AlphaFoldDB" id="A0A8H6Y8S7"/>
<gene>
    <name evidence="2" type="ORF">MVEN_00977600</name>
</gene>
<keyword evidence="3" id="KW-1185">Reference proteome</keyword>
<evidence type="ECO:0000256" key="1">
    <source>
        <dbReference type="SAM" id="MobiDB-lite"/>
    </source>
</evidence>
<dbReference type="Proteomes" id="UP000620124">
    <property type="component" value="Unassembled WGS sequence"/>
</dbReference>
<organism evidence="2 3">
    <name type="scientific">Mycena venus</name>
    <dbReference type="NCBI Taxonomy" id="2733690"/>
    <lineage>
        <taxon>Eukaryota</taxon>
        <taxon>Fungi</taxon>
        <taxon>Dikarya</taxon>
        <taxon>Basidiomycota</taxon>
        <taxon>Agaricomycotina</taxon>
        <taxon>Agaricomycetes</taxon>
        <taxon>Agaricomycetidae</taxon>
        <taxon>Agaricales</taxon>
        <taxon>Marasmiineae</taxon>
        <taxon>Mycenaceae</taxon>
        <taxon>Mycena</taxon>
    </lineage>
</organism>
<comment type="caution">
    <text evidence="2">The sequence shown here is derived from an EMBL/GenBank/DDBJ whole genome shotgun (WGS) entry which is preliminary data.</text>
</comment>